<reference evidence="4" key="1">
    <citation type="submission" date="2025-08" db="UniProtKB">
        <authorList>
            <consortium name="RefSeq"/>
        </authorList>
    </citation>
    <scope>IDENTIFICATION</scope>
    <source>
        <tissue evidence="4">Muscle</tissue>
    </source>
</reference>
<proteinExistence type="predicted"/>
<evidence type="ECO:0000256" key="1">
    <source>
        <dbReference type="SAM" id="MobiDB-lite"/>
    </source>
</evidence>
<feature type="compositionally biased region" description="Basic and acidic residues" evidence="1">
    <location>
        <begin position="52"/>
        <end position="130"/>
    </location>
</feature>
<feature type="region of interest" description="Disordered" evidence="1">
    <location>
        <begin position="52"/>
        <end position="205"/>
    </location>
</feature>
<sequence>MGRPKKYKDDEERRRERARREKERRAQESLEQREDRLRKMLQYVKIKRAAESEEQRLERLRRMSQNERDRRAAESEEKRFERLWRMSQNERDRRATESEEQRLERLRKMSQNQRDRRAAESEEQRLERLRKMSQHQRNRRAAKSEEQRIHQLELQAPSKESVTTTTSCHKLYEETHHDGVLSPKPSFSKAKPSRKRKKKTAQKNQKDLLQDLTAATKQKCFLNMKPESSSSSSDDCVSTVNTLSSLVDKPSNQEKVNDVPKVVLLPASQVQEDFLSVRHGENLKDKNEHLSFESKSTNLKLKSLPKRQEEKSEEYEYHNVCKEASTDSFTYVENTDKLMAFPSADVLLLEDGTSEIPCKRLKVESFIEDEISEIPCDSVKVESSTEGEICEIPCRSLKVETVSEDEICEIPCKNLKVETLTEEEPSEISCKNLKVESLSEDEICEIPCKILKVETLTEEEPSEIPCKILKVETLTDPTAVELWCDPPEEVKEDTVLRSTFTETTHHHSKDQKFNMGVANDDSMVTKGLNIKSSTQEWTKVVSCDGKTQPHLPSECLNSVTFMDNPLEGLGAEVVLITNNDNTNIGKTDQLQTKTATCVDSHGDGIPSLMMSFPPETIPLNRLHAVEESQNTGEVGERSSYVEVKKETRTRHQADRVYNKDWQGHSLINDHSYTKTSIRTLLPTLDSSTSTSSKDSTNTEASPFMKVVTQDGKVIVVFQHDASAKQTDLTSLMPLIGKGQIISSEQPVITNVNAVKAEHDHWKQPTTCKPLRTEDTSASHLTPEVPVSQMKCSSGTERDEEKSKDLKTKDFLILNKEIYVNFRNSLVKVETNSGEPDTEEVTTTPDIDAFLDLWKNSPEPRPQRIKKRKFKGAKAVKVTVSDACPMYYLWERLRGMLRDKDINFWVLKKVGLSSIKLVKLICKACNLQVWVDNETTLCIKRQPESRNPTAIDLENLLLNMAYTKYKRKMITSRQPTDHSPQPLAM</sequence>
<dbReference type="RefSeq" id="XP_022255843.1">
    <property type="nucleotide sequence ID" value="XM_022400135.1"/>
</dbReference>
<dbReference type="InterPro" id="IPR048998">
    <property type="entry name" value="STPR"/>
</dbReference>
<evidence type="ECO:0000313" key="4">
    <source>
        <dbReference type="RefSeq" id="XP_022255843.1"/>
    </source>
</evidence>
<dbReference type="Pfam" id="PF21107">
    <property type="entry name" value="STPRs"/>
    <property type="match status" value="1"/>
</dbReference>
<name>A0ABM1TIY7_LIMPO</name>
<gene>
    <name evidence="4" type="primary">LOC106471525</name>
</gene>
<feature type="compositionally biased region" description="Basic and acidic residues" evidence="1">
    <location>
        <begin position="7"/>
        <end position="35"/>
    </location>
</feature>
<feature type="compositionally biased region" description="Basic residues" evidence="1">
    <location>
        <begin position="191"/>
        <end position="201"/>
    </location>
</feature>
<feature type="compositionally biased region" description="Basic and acidic residues" evidence="1">
    <location>
        <begin position="170"/>
        <end position="179"/>
    </location>
</feature>
<feature type="compositionally biased region" description="Basic residues" evidence="1">
    <location>
        <begin position="131"/>
        <end position="141"/>
    </location>
</feature>
<organism evidence="3 4">
    <name type="scientific">Limulus polyphemus</name>
    <name type="common">Atlantic horseshoe crab</name>
    <dbReference type="NCBI Taxonomy" id="6850"/>
    <lineage>
        <taxon>Eukaryota</taxon>
        <taxon>Metazoa</taxon>
        <taxon>Ecdysozoa</taxon>
        <taxon>Arthropoda</taxon>
        <taxon>Chelicerata</taxon>
        <taxon>Merostomata</taxon>
        <taxon>Xiphosura</taxon>
        <taxon>Limulidae</taxon>
        <taxon>Limulus</taxon>
    </lineage>
</organism>
<keyword evidence="3" id="KW-1185">Reference proteome</keyword>
<protein>
    <submittedName>
        <fullName evidence="4">Uncharacterized protein LOC106471525 isoform X1</fullName>
    </submittedName>
</protein>
<evidence type="ECO:0000259" key="2">
    <source>
        <dbReference type="Pfam" id="PF21107"/>
    </source>
</evidence>
<dbReference type="Proteomes" id="UP000694941">
    <property type="component" value="Unplaced"/>
</dbReference>
<feature type="domain" description="STPR" evidence="2">
    <location>
        <begin position="79"/>
        <end position="148"/>
    </location>
</feature>
<evidence type="ECO:0000313" key="3">
    <source>
        <dbReference type="Proteomes" id="UP000694941"/>
    </source>
</evidence>
<feature type="compositionally biased region" description="Polar residues" evidence="1">
    <location>
        <begin position="158"/>
        <end position="168"/>
    </location>
</feature>
<feature type="region of interest" description="Disordered" evidence="1">
    <location>
        <begin position="1"/>
        <end position="35"/>
    </location>
</feature>
<dbReference type="GeneID" id="106471525"/>
<feature type="region of interest" description="Disordered" evidence="1">
    <location>
        <begin position="765"/>
        <end position="802"/>
    </location>
</feature>
<feature type="compositionally biased region" description="Basic and acidic residues" evidence="1">
    <location>
        <begin position="142"/>
        <end position="151"/>
    </location>
</feature>
<accession>A0ABM1TIY7</accession>